<keyword evidence="7" id="KW-0472">Membrane</keyword>
<organism evidence="9 10">
    <name type="scientific">Tribonema minus</name>
    <dbReference type="NCBI Taxonomy" id="303371"/>
    <lineage>
        <taxon>Eukaryota</taxon>
        <taxon>Sar</taxon>
        <taxon>Stramenopiles</taxon>
        <taxon>Ochrophyta</taxon>
        <taxon>PX clade</taxon>
        <taxon>Xanthophyceae</taxon>
        <taxon>Tribonematales</taxon>
        <taxon>Tribonemataceae</taxon>
        <taxon>Tribonema</taxon>
    </lineage>
</organism>
<keyword evidence="4" id="KW-0256">Endoplasmic reticulum</keyword>
<evidence type="ECO:0000256" key="5">
    <source>
        <dbReference type="ARBA" id="ARBA00022968"/>
    </source>
</evidence>
<reference evidence="9" key="1">
    <citation type="submission" date="2021-02" db="EMBL/GenBank/DDBJ databases">
        <title>First Annotated Genome of the Yellow-green Alga Tribonema minus.</title>
        <authorList>
            <person name="Mahan K.M."/>
        </authorList>
    </citation>
    <scope>NUCLEOTIDE SEQUENCE</scope>
    <source>
        <strain evidence="9">UTEX B ZZ1240</strain>
    </source>
</reference>
<dbReference type="GO" id="GO:0005787">
    <property type="term" value="C:signal peptidase complex"/>
    <property type="evidence" value="ECO:0007669"/>
    <property type="project" value="InterPro"/>
</dbReference>
<evidence type="ECO:0000256" key="1">
    <source>
        <dbReference type="ARBA" id="ARBA00004648"/>
    </source>
</evidence>
<name>A0A835YJ42_9STRA</name>
<keyword evidence="6" id="KW-1133">Transmembrane helix</keyword>
<dbReference type="GO" id="GO:0006465">
    <property type="term" value="P:signal peptide processing"/>
    <property type="evidence" value="ECO:0007669"/>
    <property type="project" value="InterPro"/>
</dbReference>
<accession>A0A835YJ42</accession>
<evidence type="ECO:0000256" key="3">
    <source>
        <dbReference type="ARBA" id="ARBA00022692"/>
    </source>
</evidence>
<evidence type="ECO:0000256" key="7">
    <source>
        <dbReference type="ARBA" id="ARBA00023136"/>
    </source>
</evidence>
<dbReference type="InterPro" id="IPR007653">
    <property type="entry name" value="SPC3"/>
</dbReference>
<evidence type="ECO:0000256" key="6">
    <source>
        <dbReference type="ARBA" id="ARBA00022989"/>
    </source>
</evidence>
<dbReference type="PIRSF" id="PIRSF016089">
    <property type="entry name" value="SPC22"/>
    <property type="match status" value="1"/>
</dbReference>
<protein>
    <recommendedName>
        <fullName evidence="8">Signal peptidase complex subunit 3</fullName>
    </recommendedName>
</protein>
<dbReference type="PANTHER" id="PTHR12804:SF0">
    <property type="entry name" value="SIGNAL PEPTIDASE COMPLEX SUBUNIT 3"/>
    <property type="match status" value="1"/>
</dbReference>
<evidence type="ECO:0000256" key="2">
    <source>
        <dbReference type="ARBA" id="ARBA00009289"/>
    </source>
</evidence>
<evidence type="ECO:0000313" key="9">
    <source>
        <dbReference type="EMBL" id="KAG5176115.1"/>
    </source>
</evidence>
<dbReference type="AlphaFoldDB" id="A0A835YJ42"/>
<comment type="subcellular location">
    <subcellularLocation>
        <location evidence="1">Endoplasmic reticulum membrane</location>
        <topology evidence="1">Single-pass type II membrane protein</topology>
    </subcellularLocation>
</comment>
<dbReference type="Proteomes" id="UP000664859">
    <property type="component" value="Unassembled WGS sequence"/>
</dbReference>
<evidence type="ECO:0000313" key="10">
    <source>
        <dbReference type="Proteomes" id="UP000664859"/>
    </source>
</evidence>
<keyword evidence="5" id="KW-0735">Signal-anchor</keyword>
<dbReference type="Pfam" id="PF04573">
    <property type="entry name" value="SPC22"/>
    <property type="match status" value="1"/>
</dbReference>
<sequence length="174" mass="20098">MNTVWVRLNAVVFFGLTVLLGLALMTATSTYLHEGHPTVKTLRLNKIKSFRSQSKVDRAIINFDLEADLAPAFNWNIKQIFVFVVAEFATKTNPLNQIILWDKIIEKPEDARLNLKKMHVKYGLIDQREELKGTDVTLHLYWDHMPLTGRLYTHSVAEDTFTLPMEYIRPGQQV</sequence>
<dbReference type="EMBL" id="JAFCMP010000540">
    <property type="protein sequence ID" value="KAG5176115.1"/>
    <property type="molecule type" value="Genomic_DNA"/>
</dbReference>
<proteinExistence type="inferred from homology"/>
<dbReference type="PANTHER" id="PTHR12804">
    <property type="entry name" value="MICROSOMAL SIGNAL PEPTIDASE 23 KD SUBUNIT SPC22/23"/>
    <property type="match status" value="1"/>
</dbReference>
<evidence type="ECO:0000256" key="8">
    <source>
        <dbReference type="ARBA" id="ARBA00029556"/>
    </source>
</evidence>
<keyword evidence="10" id="KW-1185">Reference proteome</keyword>
<comment type="similarity">
    <text evidence="2">Belongs to the SPCS3 family.</text>
</comment>
<evidence type="ECO:0000256" key="4">
    <source>
        <dbReference type="ARBA" id="ARBA00022824"/>
    </source>
</evidence>
<dbReference type="OrthoDB" id="10261524at2759"/>
<gene>
    <name evidence="9" type="ORF">JKP88DRAFT_203173</name>
</gene>
<comment type="caution">
    <text evidence="9">The sequence shown here is derived from an EMBL/GenBank/DDBJ whole genome shotgun (WGS) entry which is preliminary data.</text>
</comment>
<keyword evidence="3" id="KW-0812">Transmembrane</keyword>
<dbReference type="GO" id="GO:0045047">
    <property type="term" value="P:protein targeting to ER"/>
    <property type="evidence" value="ECO:0007669"/>
    <property type="project" value="TreeGrafter"/>
</dbReference>